<name>A0A2G5D7Q9_AQUCA</name>
<proteinExistence type="predicted"/>
<dbReference type="AlphaFoldDB" id="A0A2G5D7Q9"/>
<evidence type="ECO:0000313" key="1">
    <source>
        <dbReference type="EMBL" id="PIA39237.1"/>
    </source>
</evidence>
<dbReference type="EMBL" id="KZ305044">
    <property type="protein sequence ID" value="PIA39237.1"/>
    <property type="molecule type" value="Genomic_DNA"/>
</dbReference>
<sequence length="78" mass="8819">MTLGVVCGLQRAFAITRKTYGVKFISDYDFTYGLLQLDSNYFCCVSGHYCNSKLDCLELVPFTDYSLEPIARPVMSTQ</sequence>
<dbReference type="Proteomes" id="UP000230069">
    <property type="component" value="Unassembled WGS sequence"/>
</dbReference>
<organism evidence="1 2">
    <name type="scientific">Aquilegia coerulea</name>
    <name type="common">Rocky mountain columbine</name>
    <dbReference type="NCBI Taxonomy" id="218851"/>
    <lineage>
        <taxon>Eukaryota</taxon>
        <taxon>Viridiplantae</taxon>
        <taxon>Streptophyta</taxon>
        <taxon>Embryophyta</taxon>
        <taxon>Tracheophyta</taxon>
        <taxon>Spermatophyta</taxon>
        <taxon>Magnoliopsida</taxon>
        <taxon>Ranunculales</taxon>
        <taxon>Ranunculaceae</taxon>
        <taxon>Thalictroideae</taxon>
        <taxon>Aquilegia</taxon>
    </lineage>
</organism>
<evidence type="ECO:0000313" key="2">
    <source>
        <dbReference type="Proteomes" id="UP000230069"/>
    </source>
</evidence>
<keyword evidence="2" id="KW-1185">Reference proteome</keyword>
<reference evidence="1 2" key="1">
    <citation type="submission" date="2017-09" db="EMBL/GenBank/DDBJ databases">
        <title>WGS assembly of Aquilegia coerulea Goldsmith.</title>
        <authorList>
            <person name="Hodges S."/>
            <person name="Kramer E."/>
            <person name="Nordborg M."/>
            <person name="Tomkins J."/>
            <person name="Borevitz J."/>
            <person name="Derieg N."/>
            <person name="Yan J."/>
            <person name="Mihaltcheva S."/>
            <person name="Hayes R.D."/>
            <person name="Rokhsar D."/>
        </authorList>
    </citation>
    <scope>NUCLEOTIDE SEQUENCE [LARGE SCALE GENOMIC DNA]</scope>
    <source>
        <strain evidence="2">cv. Goldsmith</strain>
    </source>
</reference>
<protein>
    <submittedName>
        <fullName evidence="1">Uncharacterized protein</fullName>
    </submittedName>
</protein>
<accession>A0A2G5D7Q9</accession>
<dbReference type="InParanoid" id="A0A2G5D7Q9"/>
<gene>
    <name evidence="1" type="ORF">AQUCO_02700430v1</name>
</gene>